<proteinExistence type="predicted"/>
<dbReference type="HOGENOM" id="CLU_1410172_0_0_1"/>
<dbReference type="OrthoDB" id="194358at2759"/>
<dbReference type="SUPFAM" id="SSF48403">
    <property type="entry name" value="Ankyrin repeat"/>
    <property type="match status" value="1"/>
</dbReference>
<dbReference type="InterPro" id="IPR002110">
    <property type="entry name" value="Ankyrin_rpt"/>
</dbReference>
<evidence type="ECO:0000256" key="2">
    <source>
        <dbReference type="ARBA" id="ARBA00023043"/>
    </source>
</evidence>
<feature type="repeat" description="ANK" evidence="3">
    <location>
        <begin position="225"/>
        <end position="257"/>
    </location>
</feature>
<dbReference type="InterPro" id="IPR036770">
    <property type="entry name" value="Ankyrin_rpt-contain_sf"/>
</dbReference>
<evidence type="ECO:0000256" key="3">
    <source>
        <dbReference type="PROSITE-ProRule" id="PRU00023"/>
    </source>
</evidence>
<dbReference type="Gene3D" id="1.25.40.20">
    <property type="entry name" value="Ankyrin repeat-containing domain"/>
    <property type="match status" value="1"/>
</dbReference>
<feature type="repeat" description="ANK" evidence="3">
    <location>
        <begin position="192"/>
        <end position="224"/>
    </location>
</feature>
<feature type="repeat" description="ANK" evidence="3">
    <location>
        <begin position="258"/>
        <end position="291"/>
    </location>
</feature>
<dbReference type="SMR" id="B4PTQ1"/>
<keyword evidence="5" id="KW-1185">Reference proteome</keyword>
<dbReference type="PROSITE" id="PS50297">
    <property type="entry name" value="ANK_REP_REGION"/>
    <property type="match status" value="2"/>
</dbReference>
<name>B4PTQ1_DROYA</name>
<sequence length="387" mass="43196">MCSTFKKESNQSEDGLTNKLDQEECELLWPNFVSRISSPTVNSLHLHWSLLKNASVYRIDKFHKRLGWLQLDWTSSSPITVTNLEENFGYRLRIKALAVSKDKRQYVPLATSPEIIACTAASLPSTHCLSLAIKKGQQFLVKRMLRRRPSLIEYPASNGFLPLANAIIQGEMCIIDLLLSAGCSVHIGNPESGRTPLHLAFYYGHQPSARILLNKKARLEATDSNGMTPAHCAVDANQLEMVKFALEAKANVEARDIYGWTLLMRAVVMNASMELIKVLVTHGADLATLDGVGNTCTDLAKLYHRQDAKDYFDKVQKFRLEKSDATADAVAKANAITRYTKEVSRVGWNGQTGSAVARFSIKYTLKLKTMLPLTRRVTGYTSFSDHI</sequence>
<evidence type="ECO:0000313" key="5">
    <source>
        <dbReference type="Proteomes" id="UP000002282"/>
    </source>
</evidence>
<gene>
    <name evidence="4" type="primary">Dyak\GE25365</name>
    <name evidence="4" type="synonym">dyak_GLEANR_8983</name>
    <name evidence="4" type="synonym">GE25365</name>
    <name evidence="4" type="ORF">Dyak_GE25365</name>
</gene>
<keyword evidence="2 3" id="KW-0040">ANK repeat</keyword>
<accession>B4PTQ1</accession>
<dbReference type="PANTHER" id="PTHR24171:SF10">
    <property type="entry name" value="ANKYRIN REPEAT DOMAIN-CONTAINING PROTEIN 29-LIKE"/>
    <property type="match status" value="1"/>
</dbReference>
<evidence type="ECO:0000313" key="4">
    <source>
        <dbReference type="EMBL" id="EDW95634.2"/>
    </source>
</evidence>
<organism evidence="4 5">
    <name type="scientific">Drosophila yakuba</name>
    <name type="common">Fruit fly</name>
    <dbReference type="NCBI Taxonomy" id="7245"/>
    <lineage>
        <taxon>Eukaryota</taxon>
        <taxon>Metazoa</taxon>
        <taxon>Ecdysozoa</taxon>
        <taxon>Arthropoda</taxon>
        <taxon>Hexapoda</taxon>
        <taxon>Insecta</taxon>
        <taxon>Pterygota</taxon>
        <taxon>Neoptera</taxon>
        <taxon>Endopterygota</taxon>
        <taxon>Diptera</taxon>
        <taxon>Brachycera</taxon>
        <taxon>Muscomorpha</taxon>
        <taxon>Ephydroidea</taxon>
        <taxon>Drosophilidae</taxon>
        <taxon>Drosophila</taxon>
        <taxon>Sophophora</taxon>
    </lineage>
</organism>
<evidence type="ECO:0000256" key="1">
    <source>
        <dbReference type="ARBA" id="ARBA00022737"/>
    </source>
</evidence>
<dbReference type="KEGG" id="dya:Dyak_GE25365"/>
<protein>
    <submittedName>
        <fullName evidence="4">Uncharacterized protein</fullName>
    </submittedName>
</protein>
<dbReference type="Proteomes" id="UP000002282">
    <property type="component" value="Chromosome 3R"/>
</dbReference>
<dbReference type="SMART" id="SM00248">
    <property type="entry name" value="ANK"/>
    <property type="match status" value="4"/>
</dbReference>
<reference evidence="4 5" key="1">
    <citation type="journal article" date="2007" name="Nature">
        <title>Evolution of genes and genomes on the Drosophila phylogeny.</title>
        <authorList>
            <consortium name="Drosophila 12 Genomes Consortium"/>
            <person name="Clark A.G."/>
            <person name="Eisen M.B."/>
            <person name="Smith D.R."/>
            <person name="Bergman C.M."/>
            <person name="Oliver B."/>
            <person name="Markow T.A."/>
            <person name="Kaufman T.C."/>
            <person name="Kellis M."/>
            <person name="Gelbart W."/>
            <person name="Iyer V.N."/>
            <person name="Pollard D.A."/>
            <person name="Sackton T.B."/>
            <person name="Larracuente A.M."/>
            <person name="Singh N.D."/>
            <person name="Abad J.P."/>
            <person name="Abt D.N."/>
            <person name="Adryan B."/>
            <person name="Aguade M."/>
            <person name="Akashi H."/>
            <person name="Anderson W.W."/>
            <person name="Aquadro C.F."/>
            <person name="Ardell D.H."/>
            <person name="Arguello R."/>
            <person name="Artieri C.G."/>
            <person name="Barbash D.A."/>
            <person name="Barker D."/>
            <person name="Barsanti P."/>
            <person name="Batterham P."/>
            <person name="Batzoglou S."/>
            <person name="Begun D."/>
            <person name="Bhutkar A."/>
            <person name="Blanco E."/>
            <person name="Bosak S.A."/>
            <person name="Bradley R.K."/>
            <person name="Brand A.D."/>
            <person name="Brent M.R."/>
            <person name="Brooks A.N."/>
            <person name="Brown R.H."/>
            <person name="Butlin R.K."/>
            <person name="Caggese C."/>
            <person name="Calvi B.R."/>
            <person name="Bernardo de Carvalho A."/>
            <person name="Caspi A."/>
            <person name="Castrezana S."/>
            <person name="Celniker S.E."/>
            <person name="Chang J.L."/>
            <person name="Chapple C."/>
            <person name="Chatterji S."/>
            <person name="Chinwalla A."/>
            <person name="Civetta A."/>
            <person name="Clifton S.W."/>
            <person name="Comeron J.M."/>
            <person name="Costello J.C."/>
            <person name="Coyne J.A."/>
            <person name="Daub J."/>
            <person name="David R.G."/>
            <person name="Delcher A.L."/>
            <person name="Delehaunty K."/>
            <person name="Do C.B."/>
            <person name="Ebling H."/>
            <person name="Edwards K."/>
            <person name="Eickbush T."/>
            <person name="Evans J.D."/>
            <person name="Filipski A."/>
            <person name="Findeiss S."/>
            <person name="Freyhult E."/>
            <person name="Fulton L."/>
            <person name="Fulton R."/>
            <person name="Garcia A.C."/>
            <person name="Gardiner A."/>
            <person name="Garfield D.A."/>
            <person name="Garvin B.E."/>
            <person name="Gibson G."/>
            <person name="Gilbert D."/>
            <person name="Gnerre S."/>
            <person name="Godfrey J."/>
            <person name="Good R."/>
            <person name="Gotea V."/>
            <person name="Gravely B."/>
            <person name="Greenberg A.J."/>
            <person name="Griffiths-Jones S."/>
            <person name="Gross S."/>
            <person name="Guigo R."/>
            <person name="Gustafson E.A."/>
            <person name="Haerty W."/>
            <person name="Hahn M.W."/>
            <person name="Halligan D.L."/>
            <person name="Halpern A.L."/>
            <person name="Halter G.M."/>
            <person name="Han M.V."/>
            <person name="Heger A."/>
            <person name="Hillier L."/>
            <person name="Hinrichs A.S."/>
            <person name="Holmes I."/>
            <person name="Hoskins R.A."/>
            <person name="Hubisz M.J."/>
            <person name="Hultmark D."/>
            <person name="Huntley M.A."/>
            <person name="Jaffe D.B."/>
            <person name="Jagadeeshan S."/>
            <person name="Jeck W.R."/>
            <person name="Johnson J."/>
            <person name="Jones C.D."/>
            <person name="Jordan W.C."/>
            <person name="Karpen G.H."/>
            <person name="Kataoka E."/>
            <person name="Keightley P.D."/>
            <person name="Kheradpour P."/>
            <person name="Kirkness E.F."/>
            <person name="Koerich L.B."/>
            <person name="Kristiansen K."/>
            <person name="Kudrna D."/>
            <person name="Kulathinal R.J."/>
            <person name="Kumar S."/>
            <person name="Kwok R."/>
            <person name="Lander E."/>
            <person name="Langley C.H."/>
            <person name="Lapoint R."/>
            <person name="Lazzaro B.P."/>
            <person name="Lee S.J."/>
            <person name="Levesque L."/>
            <person name="Li R."/>
            <person name="Lin C.F."/>
            <person name="Lin M.F."/>
            <person name="Lindblad-Toh K."/>
            <person name="Llopart A."/>
            <person name="Long M."/>
            <person name="Low L."/>
            <person name="Lozovsky E."/>
            <person name="Lu J."/>
            <person name="Luo M."/>
            <person name="Machado C.A."/>
            <person name="Makalowski W."/>
            <person name="Marzo M."/>
            <person name="Matsuda M."/>
            <person name="Matzkin L."/>
            <person name="McAllister B."/>
            <person name="McBride C.S."/>
            <person name="McKernan B."/>
            <person name="McKernan K."/>
            <person name="Mendez-Lago M."/>
            <person name="Minx P."/>
            <person name="Mollenhauer M.U."/>
            <person name="Montooth K."/>
            <person name="Mount S.M."/>
            <person name="Mu X."/>
            <person name="Myers E."/>
            <person name="Negre B."/>
            <person name="Newfeld S."/>
            <person name="Nielsen R."/>
            <person name="Noor M.A."/>
            <person name="O'Grady P."/>
            <person name="Pachter L."/>
            <person name="Papaceit M."/>
            <person name="Parisi M.J."/>
            <person name="Parisi M."/>
            <person name="Parts L."/>
            <person name="Pedersen J.S."/>
            <person name="Pesole G."/>
            <person name="Phillippy A.M."/>
            <person name="Ponting C.P."/>
            <person name="Pop M."/>
            <person name="Porcelli D."/>
            <person name="Powell J.R."/>
            <person name="Prohaska S."/>
            <person name="Pruitt K."/>
            <person name="Puig M."/>
            <person name="Quesneville H."/>
            <person name="Ram K.R."/>
            <person name="Rand D."/>
            <person name="Rasmussen M.D."/>
            <person name="Reed L.K."/>
            <person name="Reenan R."/>
            <person name="Reily A."/>
            <person name="Remington K.A."/>
            <person name="Rieger T.T."/>
            <person name="Ritchie M.G."/>
            <person name="Robin C."/>
            <person name="Rogers Y.H."/>
            <person name="Rohde C."/>
            <person name="Rozas J."/>
            <person name="Rubenfield M.J."/>
            <person name="Ruiz A."/>
            <person name="Russo S."/>
            <person name="Salzberg S.L."/>
            <person name="Sanchez-Gracia A."/>
            <person name="Saranga D.J."/>
            <person name="Sato H."/>
            <person name="Schaeffer S.W."/>
            <person name="Schatz M.C."/>
            <person name="Schlenke T."/>
            <person name="Schwartz R."/>
            <person name="Segarra C."/>
            <person name="Singh R.S."/>
            <person name="Sirot L."/>
            <person name="Sirota M."/>
            <person name="Sisneros N.B."/>
            <person name="Smith C.D."/>
            <person name="Smith T.F."/>
            <person name="Spieth J."/>
            <person name="Stage D.E."/>
            <person name="Stark A."/>
            <person name="Stephan W."/>
            <person name="Strausberg R.L."/>
            <person name="Strempel S."/>
            <person name="Sturgill D."/>
            <person name="Sutton G."/>
            <person name="Sutton G.G."/>
            <person name="Tao W."/>
            <person name="Teichmann S."/>
            <person name="Tobari Y.N."/>
            <person name="Tomimura Y."/>
            <person name="Tsolas J.M."/>
            <person name="Valente V.L."/>
            <person name="Venter E."/>
            <person name="Venter J.C."/>
            <person name="Vicario S."/>
            <person name="Vieira F.G."/>
            <person name="Vilella A.J."/>
            <person name="Villasante A."/>
            <person name="Walenz B."/>
            <person name="Wang J."/>
            <person name="Wasserman M."/>
            <person name="Watts T."/>
            <person name="Wilson D."/>
            <person name="Wilson R.K."/>
            <person name="Wing R.A."/>
            <person name="Wolfner M.F."/>
            <person name="Wong A."/>
            <person name="Wong G.K."/>
            <person name="Wu C.I."/>
            <person name="Wu G."/>
            <person name="Yamamoto D."/>
            <person name="Yang H.P."/>
            <person name="Yang S.P."/>
            <person name="Yorke J.A."/>
            <person name="Yoshida K."/>
            <person name="Zdobnov E."/>
            <person name="Zhang P."/>
            <person name="Zhang Y."/>
            <person name="Zimin A.V."/>
            <person name="Baldwin J."/>
            <person name="Abdouelleil A."/>
            <person name="Abdulkadir J."/>
            <person name="Abebe A."/>
            <person name="Abera B."/>
            <person name="Abreu J."/>
            <person name="Acer S.C."/>
            <person name="Aftuck L."/>
            <person name="Alexander A."/>
            <person name="An P."/>
            <person name="Anderson E."/>
            <person name="Anderson S."/>
            <person name="Arachi H."/>
            <person name="Azer M."/>
            <person name="Bachantsang P."/>
            <person name="Barry A."/>
            <person name="Bayul T."/>
            <person name="Berlin A."/>
            <person name="Bessette D."/>
            <person name="Bloom T."/>
            <person name="Blye J."/>
            <person name="Boguslavskiy L."/>
            <person name="Bonnet C."/>
            <person name="Boukhgalter B."/>
            <person name="Bourzgui I."/>
            <person name="Brown A."/>
            <person name="Cahill P."/>
            <person name="Channer S."/>
            <person name="Cheshatsang Y."/>
            <person name="Chuda L."/>
            <person name="Citroen M."/>
            <person name="Collymore A."/>
            <person name="Cooke P."/>
            <person name="Costello M."/>
            <person name="D'Aco K."/>
            <person name="Daza R."/>
            <person name="De Haan G."/>
            <person name="DeGray S."/>
            <person name="DeMaso C."/>
            <person name="Dhargay N."/>
            <person name="Dooley K."/>
            <person name="Dooley E."/>
            <person name="Doricent M."/>
            <person name="Dorje P."/>
            <person name="Dorjee K."/>
            <person name="Dupes A."/>
            <person name="Elong R."/>
            <person name="Falk J."/>
            <person name="Farina A."/>
            <person name="Faro S."/>
            <person name="Ferguson D."/>
            <person name="Fisher S."/>
            <person name="Foley C.D."/>
            <person name="Franke A."/>
            <person name="Friedrich D."/>
            <person name="Gadbois L."/>
            <person name="Gearin G."/>
            <person name="Gearin C.R."/>
            <person name="Giannoukos G."/>
            <person name="Goode T."/>
            <person name="Graham J."/>
            <person name="Grandbois E."/>
            <person name="Grewal S."/>
            <person name="Gyaltsen K."/>
            <person name="Hafez N."/>
            <person name="Hagos B."/>
            <person name="Hall J."/>
            <person name="Henson C."/>
            <person name="Hollinger A."/>
            <person name="Honan T."/>
            <person name="Huard M.D."/>
            <person name="Hughes L."/>
            <person name="Hurhula B."/>
            <person name="Husby M.E."/>
            <person name="Kamat A."/>
            <person name="Kanga B."/>
            <person name="Kashin S."/>
            <person name="Khazanovich D."/>
            <person name="Kisner P."/>
            <person name="Lance K."/>
            <person name="Lara M."/>
            <person name="Lee W."/>
            <person name="Lennon N."/>
            <person name="Letendre F."/>
            <person name="LeVine R."/>
            <person name="Lipovsky A."/>
            <person name="Liu X."/>
            <person name="Liu J."/>
            <person name="Liu S."/>
            <person name="Lokyitsang T."/>
            <person name="Lokyitsang Y."/>
            <person name="Lubonja R."/>
            <person name="Lui A."/>
            <person name="MacDonald P."/>
            <person name="Magnisalis V."/>
            <person name="Maru K."/>
            <person name="Matthews C."/>
            <person name="McCusker W."/>
            <person name="McDonough S."/>
            <person name="Mehta T."/>
            <person name="Meldrim J."/>
            <person name="Meneus L."/>
            <person name="Mihai O."/>
            <person name="Mihalev A."/>
            <person name="Mihova T."/>
            <person name="Mittelman R."/>
            <person name="Mlenga V."/>
            <person name="Montmayeur A."/>
            <person name="Mulrain L."/>
            <person name="Navidi A."/>
            <person name="Naylor J."/>
            <person name="Negash T."/>
            <person name="Nguyen T."/>
            <person name="Nguyen N."/>
            <person name="Nicol R."/>
            <person name="Norbu C."/>
            <person name="Norbu N."/>
            <person name="Novod N."/>
            <person name="O'Neill B."/>
            <person name="Osman S."/>
            <person name="Markiewicz E."/>
            <person name="Oyono O.L."/>
            <person name="Patti C."/>
            <person name="Phunkhang P."/>
            <person name="Pierre F."/>
            <person name="Priest M."/>
            <person name="Raghuraman S."/>
            <person name="Rege F."/>
            <person name="Reyes R."/>
            <person name="Rise C."/>
            <person name="Rogov P."/>
            <person name="Ross K."/>
            <person name="Ryan E."/>
            <person name="Settipalli S."/>
            <person name="Shea T."/>
            <person name="Sherpa N."/>
            <person name="Shi L."/>
            <person name="Shih D."/>
            <person name="Sparrow T."/>
            <person name="Spaulding J."/>
            <person name="Stalker J."/>
            <person name="Stange-Thomann N."/>
            <person name="Stavropoulos S."/>
            <person name="Stone C."/>
            <person name="Strader C."/>
            <person name="Tesfaye S."/>
            <person name="Thomson T."/>
            <person name="Thoulutsang Y."/>
            <person name="Thoulutsang D."/>
            <person name="Topham K."/>
            <person name="Topping I."/>
            <person name="Tsamla T."/>
            <person name="Vassiliev H."/>
            <person name="Vo A."/>
            <person name="Wangchuk T."/>
            <person name="Wangdi T."/>
            <person name="Weiand M."/>
            <person name="Wilkinson J."/>
            <person name="Wilson A."/>
            <person name="Yadav S."/>
            <person name="Young G."/>
            <person name="Yu Q."/>
            <person name="Zembek L."/>
            <person name="Zhong D."/>
            <person name="Zimmer A."/>
            <person name="Zwirko Z."/>
            <person name="Jaffe D.B."/>
            <person name="Alvarez P."/>
            <person name="Brockman W."/>
            <person name="Butler J."/>
            <person name="Chin C."/>
            <person name="Gnerre S."/>
            <person name="Grabherr M."/>
            <person name="Kleber M."/>
            <person name="Mauceli E."/>
            <person name="MacCallum I."/>
        </authorList>
    </citation>
    <scope>NUCLEOTIDE SEQUENCE [LARGE SCALE GENOMIC DNA]</scope>
    <source>
        <strain evidence="5">Tai18E2 / Tucson 14021-0261.01</strain>
    </source>
</reference>
<feature type="non-terminal residue" evidence="4">
    <location>
        <position position="1"/>
    </location>
</feature>
<dbReference type="EMBL" id="CM000160">
    <property type="protein sequence ID" value="EDW95634.2"/>
    <property type="molecule type" value="Genomic_DNA"/>
</dbReference>
<dbReference type="eggNOG" id="KOG0504">
    <property type="taxonomic scope" value="Eukaryota"/>
</dbReference>
<dbReference type="Pfam" id="PF12796">
    <property type="entry name" value="Ank_2"/>
    <property type="match status" value="1"/>
</dbReference>
<keyword evidence="1" id="KW-0677">Repeat</keyword>
<reference evidence="4 5" key="2">
    <citation type="journal article" date="2007" name="PLoS Biol.">
        <title>Principles of genome evolution in the Drosophila melanogaster species group.</title>
        <authorList>
            <person name="Ranz J.M."/>
            <person name="Maurin D."/>
            <person name="Chan Y.S."/>
            <person name="von Grotthuss M."/>
            <person name="Hillier L.W."/>
            <person name="Roote J."/>
            <person name="Ashburner M."/>
            <person name="Bergman C.M."/>
        </authorList>
    </citation>
    <scope>NUCLEOTIDE SEQUENCE [LARGE SCALE GENOMIC DNA]</scope>
    <source>
        <strain evidence="5">Tai18E2 / Tucson 14021-0261.01</strain>
    </source>
</reference>
<dbReference type="PROSITE" id="PS50088">
    <property type="entry name" value="ANK_REPEAT"/>
    <property type="match status" value="3"/>
</dbReference>
<dbReference type="AlphaFoldDB" id="B4PTQ1"/>
<dbReference type="PANTHER" id="PTHR24171">
    <property type="entry name" value="ANKYRIN REPEAT DOMAIN-CONTAINING PROTEIN 39-RELATED"/>
    <property type="match status" value="1"/>
</dbReference>